<comment type="caution">
    <text evidence="2">The sequence shown here is derived from an EMBL/GenBank/DDBJ whole genome shotgun (WGS) entry which is preliminary data.</text>
</comment>
<sequence>MIKKRNYYNGREEEKVPQSNTGDGVFDFEESRKRFKKNEPIPLNQERVKFVNLDSAQNLSLQSLIDNLVDLVWRIQGHCEKAISQENLDAQQDSTEVSLAMKELGLAFSKLKEQVSIDQSEQICEKLLFLVEFATNFQLIAYEEQKILSNVLDYLVVAKRHLISICVQGIITNKFIILRSPTMLLRVTELFNDCLACSTKDHEKRCVALDLLSAFNSQLNLTDMSLILQFMKDSLTLNPCESIYQGTRVKAIEVLLSDTMAQSFPAIDSETIMLMIENQRNDQDHIVRAALIKNLRLRIHRLYDRYRVLYDKICEAPSKESNHEVRKEIFKLICEKSNMLYHQAQISKERFDINDVVNEAVTALCTQIRAMDKIMRIYCAELLQELQGIPESSIIQMLQKESFFQQKFVQIGVGQNKGGNQHNKSKGKKGNDPLMLQQPMHQQPLLSNQVTGILLLMLEDDSMGVRIAGIKAMSSFAKQVQSMRKLCLNFLIDMLNDEIDEVRIGALHGISGFNEILALNDEEVDSVLFNLNEDNKRLREEIYKFFGRTIISQTQLLQKLLKKLNDNLLHFQEQDQHFIFELLRQLGLTHSTLVSSLFYKILGIDKRFQGKDPSWSDVVQIGKMILIYAASHHQPEILRDAPSPIIQSLNYLKDEYALYFKPPPENFKRKLSLQFGGPNNQEETDLTALDNQLKQIDILAKKGLLKQILVMTHNSYEQIEKGMPDEVSINIIDQRLSLIYQITLLLLTAFIKKDYIQAINIKMKIQAHYTQRSPKLQDLLNLASIYIYSKLLIQKLELSQQSTVIYSQQFIDLTENLVAFIQSGKLSSSLKVSDFETLLITSILQNQQSLSSRDTRSHFALTLTNSLDHTLPFRQLLHSCFDPHSITAVYTAAFITHPRDNQNEAFSFNSRHSEFIAIKGSQISCENSDAIMVGYPDGSYQQYLKQTNHAIGTQHGMQGARQVERLEQMIEIVEEKGWSRESNIDIFIGAQLQSDAESQVVCGLMGMKVDQLDSQVVRVDGDSKVMLVKSNIKRFLVCPK</sequence>
<proteinExistence type="predicted"/>
<feature type="region of interest" description="Disordered" evidence="1">
    <location>
        <begin position="414"/>
        <end position="434"/>
    </location>
</feature>
<dbReference type="PANTHER" id="PTHR20938">
    <property type="entry name" value="INTEGRATOR COMPLEX SUBUNIT 4"/>
    <property type="match status" value="1"/>
</dbReference>
<dbReference type="EMBL" id="RRYP01000749">
    <property type="protein sequence ID" value="TNV86907.1"/>
    <property type="molecule type" value="Genomic_DNA"/>
</dbReference>
<feature type="region of interest" description="Disordered" evidence="1">
    <location>
        <begin position="1"/>
        <end position="23"/>
    </location>
</feature>
<dbReference type="OrthoDB" id="18190at2759"/>
<evidence type="ECO:0000313" key="2">
    <source>
        <dbReference type="EMBL" id="TNV86907.1"/>
    </source>
</evidence>
<keyword evidence="3" id="KW-1185">Reference proteome</keyword>
<protein>
    <submittedName>
        <fullName evidence="2">Uncharacterized protein</fullName>
    </submittedName>
</protein>
<dbReference type="AlphaFoldDB" id="A0A8J8P4E7"/>
<organism evidence="2 3">
    <name type="scientific">Halteria grandinella</name>
    <dbReference type="NCBI Taxonomy" id="5974"/>
    <lineage>
        <taxon>Eukaryota</taxon>
        <taxon>Sar</taxon>
        <taxon>Alveolata</taxon>
        <taxon>Ciliophora</taxon>
        <taxon>Intramacronucleata</taxon>
        <taxon>Spirotrichea</taxon>
        <taxon>Stichotrichia</taxon>
        <taxon>Sporadotrichida</taxon>
        <taxon>Halteriidae</taxon>
        <taxon>Halteria</taxon>
    </lineage>
</organism>
<dbReference type="PANTHER" id="PTHR20938:SF0">
    <property type="entry name" value="INTEGRATOR COMPLEX SUBUNIT 4"/>
    <property type="match status" value="1"/>
</dbReference>
<dbReference type="SUPFAM" id="SSF48371">
    <property type="entry name" value="ARM repeat"/>
    <property type="match status" value="1"/>
</dbReference>
<dbReference type="InterPro" id="IPR016024">
    <property type="entry name" value="ARM-type_fold"/>
</dbReference>
<evidence type="ECO:0000256" key="1">
    <source>
        <dbReference type="SAM" id="MobiDB-lite"/>
    </source>
</evidence>
<reference evidence="2" key="1">
    <citation type="submission" date="2019-06" db="EMBL/GenBank/DDBJ databases">
        <authorList>
            <person name="Zheng W."/>
        </authorList>
    </citation>
    <scope>NUCLEOTIDE SEQUENCE</scope>
    <source>
        <strain evidence="2">QDHG01</strain>
    </source>
</reference>
<dbReference type="Proteomes" id="UP000785679">
    <property type="component" value="Unassembled WGS sequence"/>
</dbReference>
<evidence type="ECO:0000313" key="3">
    <source>
        <dbReference type="Proteomes" id="UP000785679"/>
    </source>
</evidence>
<name>A0A8J8P4E7_HALGN</name>
<accession>A0A8J8P4E7</accession>
<gene>
    <name evidence="2" type="ORF">FGO68_gene4412</name>
</gene>
<dbReference type="InterPro" id="IPR011989">
    <property type="entry name" value="ARM-like"/>
</dbReference>
<dbReference type="Gene3D" id="1.25.10.10">
    <property type="entry name" value="Leucine-rich Repeat Variant"/>
    <property type="match status" value="1"/>
</dbReference>